<dbReference type="EMBL" id="CAJNOK010072609">
    <property type="protein sequence ID" value="CAF1666662.1"/>
    <property type="molecule type" value="Genomic_DNA"/>
</dbReference>
<comment type="function">
    <text evidence="2">Involved in nucleolar processing of pre-18S ribosomal RNA.</text>
</comment>
<name>A0A8S2G9Y9_9BILA</name>
<dbReference type="GO" id="GO:0030686">
    <property type="term" value="C:90S preribosome"/>
    <property type="evidence" value="ECO:0007669"/>
    <property type="project" value="TreeGrafter"/>
</dbReference>
<keyword evidence="2" id="KW-0698">rRNA processing</keyword>
<dbReference type="PANTHER" id="PTHR13457:SF1">
    <property type="entry name" value="HEAT REPEAT-CONTAINING PROTEIN 1"/>
    <property type="match status" value="1"/>
</dbReference>
<feature type="domain" description="BP28 C-terminal" evidence="3">
    <location>
        <begin position="1"/>
        <end position="94"/>
    </location>
</feature>
<dbReference type="InterPro" id="IPR040191">
    <property type="entry name" value="UTP10"/>
</dbReference>
<keyword evidence="2" id="KW-0687">Ribonucleoprotein</keyword>
<dbReference type="SMART" id="SM01036">
    <property type="entry name" value="BP28CT"/>
    <property type="match status" value="1"/>
</dbReference>
<evidence type="ECO:0000256" key="2">
    <source>
        <dbReference type="RuleBase" id="RU367065"/>
    </source>
</evidence>
<evidence type="ECO:0000256" key="1">
    <source>
        <dbReference type="ARBA" id="ARBA00023242"/>
    </source>
</evidence>
<evidence type="ECO:0000313" key="5">
    <source>
        <dbReference type="EMBL" id="CAF4533388.1"/>
    </source>
</evidence>
<evidence type="ECO:0000259" key="3">
    <source>
        <dbReference type="SMART" id="SM01036"/>
    </source>
</evidence>
<dbReference type="Proteomes" id="UP000682733">
    <property type="component" value="Unassembled WGS sequence"/>
</dbReference>
<dbReference type="GO" id="GO:0034455">
    <property type="term" value="C:t-UTP complex"/>
    <property type="evidence" value="ECO:0007669"/>
    <property type="project" value="TreeGrafter"/>
</dbReference>
<dbReference type="Proteomes" id="UP000677228">
    <property type="component" value="Unassembled WGS sequence"/>
</dbReference>
<sequence length="95" mass="11246">IHPNKMNDYEDHVFDCFSELVMRLSEESFRPLFFTIYEWAVYNEPPREHSVTFYRLTLVLAKKLKSLFSLFAGHIIQHAATTLDLLNLSKNGIYY</sequence>
<dbReference type="GO" id="GO:0032040">
    <property type="term" value="C:small-subunit processome"/>
    <property type="evidence" value="ECO:0007669"/>
    <property type="project" value="TreeGrafter"/>
</dbReference>
<accession>A0A8S2G9Y9</accession>
<dbReference type="PANTHER" id="PTHR13457">
    <property type="entry name" value="BAP28"/>
    <property type="match status" value="1"/>
</dbReference>
<dbReference type="Pfam" id="PF08146">
    <property type="entry name" value="BP28CT"/>
    <property type="match status" value="1"/>
</dbReference>
<keyword evidence="2" id="KW-0690">Ribosome biogenesis</keyword>
<keyword evidence="1 2" id="KW-0539">Nucleus</keyword>
<proteinExistence type="inferred from homology"/>
<dbReference type="GO" id="GO:0030515">
    <property type="term" value="F:snoRNA binding"/>
    <property type="evidence" value="ECO:0007669"/>
    <property type="project" value="TreeGrafter"/>
</dbReference>
<protein>
    <recommendedName>
        <fullName evidence="2">HEAT repeat-containing protein 1</fullName>
    </recommendedName>
</protein>
<dbReference type="GO" id="GO:0045943">
    <property type="term" value="P:positive regulation of transcription by RNA polymerase I"/>
    <property type="evidence" value="ECO:0007669"/>
    <property type="project" value="TreeGrafter"/>
</dbReference>
<evidence type="ECO:0000313" key="4">
    <source>
        <dbReference type="EMBL" id="CAF1666662.1"/>
    </source>
</evidence>
<feature type="non-terminal residue" evidence="4">
    <location>
        <position position="1"/>
    </location>
</feature>
<comment type="caution">
    <text evidence="4">The sequence shown here is derived from an EMBL/GenBank/DDBJ whole genome shotgun (WGS) entry which is preliminary data.</text>
</comment>
<evidence type="ECO:0000313" key="6">
    <source>
        <dbReference type="Proteomes" id="UP000677228"/>
    </source>
</evidence>
<dbReference type="GO" id="GO:0000462">
    <property type="term" value="P:maturation of SSU-rRNA from tricistronic rRNA transcript (SSU-rRNA, 5.8S rRNA, LSU-rRNA)"/>
    <property type="evidence" value="ECO:0007669"/>
    <property type="project" value="TreeGrafter"/>
</dbReference>
<gene>
    <name evidence="4" type="ORF">OVA965_LOCUS45538</name>
    <name evidence="5" type="ORF">TMI583_LOCUS49125</name>
</gene>
<organism evidence="4 6">
    <name type="scientific">Didymodactylos carnosus</name>
    <dbReference type="NCBI Taxonomy" id="1234261"/>
    <lineage>
        <taxon>Eukaryota</taxon>
        <taxon>Metazoa</taxon>
        <taxon>Spiralia</taxon>
        <taxon>Gnathifera</taxon>
        <taxon>Rotifera</taxon>
        <taxon>Eurotatoria</taxon>
        <taxon>Bdelloidea</taxon>
        <taxon>Philodinida</taxon>
        <taxon>Philodinidae</taxon>
        <taxon>Didymodactylos</taxon>
    </lineage>
</organism>
<reference evidence="4" key="1">
    <citation type="submission" date="2021-02" db="EMBL/GenBank/DDBJ databases">
        <authorList>
            <person name="Nowell W R."/>
        </authorList>
    </citation>
    <scope>NUCLEOTIDE SEQUENCE</scope>
</reference>
<dbReference type="EMBL" id="CAJOBA010104893">
    <property type="protein sequence ID" value="CAF4533388.1"/>
    <property type="molecule type" value="Genomic_DNA"/>
</dbReference>
<dbReference type="InterPro" id="IPR012954">
    <property type="entry name" value="BP28_C_dom"/>
</dbReference>
<comment type="subcellular location">
    <subcellularLocation>
        <location evidence="2">Nucleus</location>
        <location evidence="2">Nucleolus</location>
    </subcellularLocation>
</comment>
<feature type="non-terminal residue" evidence="4">
    <location>
        <position position="95"/>
    </location>
</feature>
<comment type="similarity">
    <text evidence="2">Belongs to the HEATR1/UTP10 family.</text>
</comment>
<dbReference type="AlphaFoldDB" id="A0A8S2G9Y9"/>